<dbReference type="Proteomes" id="UP000530060">
    <property type="component" value="Unassembled WGS sequence"/>
</dbReference>
<dbReference type="AlphaFoldDB" id="A0A6V6Z037"/>
<comment type="caution">
    <text evidence="1">The sequence shown here is derived from an EMBL/GenBank/DDBJ whole genome shotgun (WGS) entry which is preliminary data.</text>
</comment>
<reference evidence="1 2" key="1">
    <citation type="submission" date="2020-06" db="EMBL/GenBank/DDBJ databases">
        <authorList>
            <person name="Criscuolo A."/>
        </authorList>
    </citation>
    <scope>NUCLEOTIDE SEQUENCE [LARGE SCALE GENOMIC DNA]</scope>
    <source>
        <strain evidence="2">CIP 111411</strain>
    </source>
</reference>
<evidence type="ECO:0000313" key="2">
    <source>
        <dbReference type="Proteomes" id="UP000530060"/>
    </source>
</evidence>
<dbReference type="EMBL" id="CAIJDP010000069">
    <property type="protein sequence ID" value="CAD0005045.1"/>
    <property type="molecule type" value="Genomic_DNA"/>
</dbReference>
<accession>A0A6V6Z037</accession>
<evidence type="ECO:0000313" key="1">
    <source>
        <dbReference type="EMBL" id="CAD0005045.1"/>
    </source>
</evidence>
<keyword evidence="2" id="KW-1185">Reference proteome</keyword>
<protein>
    <submittedName>
        <fullName evidence="1">Cyclic nucleotide-binding protein</fullName>
    </submittedName>
</protein>
<sequence>MIEEDVRFLKLAKYISDVFFIKKCKRETSFLKNSATERFEPLCKAYPGIEQEISQYHIASYLGIKPESLSRIKLLTYINK</sequence>
<dbReference type="RefSeq" id="WP_379782034.1">
    <property type="nucleotide sequence ID" value="NZ_JBHSQU010000015.1"/>
</dbReference>
<gene>
    <name evidence="1" type="ORF">FLAT13_02546</name>
</gene>
<organism evidence="1 2">
    <name type="scientific">Flavobacterium salmonis</name>
    <dbReference type="NCBI Taxonomy" id="2654844"/>
    <lineage>
        <taxon>Bacteria</taxon>
        <taxon>Pseudomonadati</taxon>
        <taxon>Bacteroidota</taxon>
        <taxon>Flavobacteriia</taxon>
        <taxon>Flavobacteriales</taxon>
        <taxon>Flavobacteriaceae</taxon>
        <taxon>Flavobacterium</taxon>
    </lineage>
</organism>
<proteinExistence type="predicted"/>
<name>A0A6V6Z037_9FLAO</name>